<dbReference type="InterPro" id="IPR013718">
    <property type="entry name" value="COQ9_C"/>
</dbReference>
<dbReference type="InterPro" id="IPR036271">
    <property type="entry name" value="Tet_transcr_reg_TetR-rel_C_sf"/>
</dbReference>
<dbReference type="STRING" id="455.Ljam_2308"/>
<dbReference type="OrthoDB" id="7375611at2"/>
<keyword evidence="5" id="KW-1185">Reference proteome</keyword>
<sequence length="202" mass="23708">MQPPLLNAEKIVDTALTIAKKSSWENLRLFDIAHTLNVNLAEIQRYFREKNELVNVFFDRADRAMIMKGSEPEIMALPTQERLALLLITWFEYIQQHRQVAKEMMYAQLEPGHLHTHFSLLLRISRTVQWWRESAQRSASYLHRAIEETGLTAIYVASLFYWLRDDSKDAADTKCFIEKKLTRANKIVHFSKRFCSICSCRA</sequence>
<dbReference type="InterPro" id="IPR009057">
    <property type="entry name" value="Homeodomain-like_sf"/>
</dbReference>
<evidence type="ECO:0000313" key="2">
    <source>
        <dbReference type="EMBL" id="KTD08113.1"/>
    </source>
</evidence>
<dbReference type="AlphaFoldDB" id="A0A0W0UJN6"/>
<reference evidence="3 5" key="2">
    <citation type="submission" date="2016-05" db="EMBL/GenBank/DDBJ databases">
        <authorList>
            <person name="Prochazka B."/>
            <person name="Indra A."/>
            <person name="Hasenberger P."/>
            <person name="Blaschitz M."/>
            <person name="Wagner L."/>
            <person name="Wewalka G."/>
            <person name="Sorschag S."/>
            <person name="Schmid D."/>
            <person name="Ruppitsch W."/>
        </authorList>
    </citation>
    <scope>NUCLEOTIDE SEQUENCE [LARGE SCALE GENOMIC DNA]</scope>
    <source>
        <strain evidence="3 5">974010_12</strain>
    </source>
</reference>
<dbReference type="Gene3D" id="1.10.357.10">
    <property type="entry name" value="Tetracycline Repressor, domain 2"/>
    <property type="match status" value="1"/>
</dbReference>
<evidence type="ECO:0000259" key="1">
    <source>
        <dbReference type="Pfam" id="PF08511"/>
    </source>
</evidence>
<dbReference type="Pfam" id="PF08511">
    <property type="entry name" value="COQ9"/>
    <property type="match status" value="1"/>
</dbReference>
<dbReference type="EMBL" id="LYOZ01000035">
    <property type="protein sequence ID" value="OCH97501.1"/>
    <property type="molecule type" value="Genomic_DNA"/>
</dbReference>
<feature type="domain" description="COQ9 C-terminal" evidence="1">
    <location>
        <begin position="150"/>
        <end position="186"/>
    </location>
</feature>
<evidence type="ECO:0000313" key="4">
    <source>
        <dbReference type="Proteomes" id="UP000054715"/>
    </source>
</evidence>
<protein>
    <submittedName>
        <fullName evidence="2">TetR family transporter regulatory protein</fullName>
    </submittedName>
</protein>
<dbReference type="EMBL" id="LNYG01000013">
    <property type="protein sequence ID" value="KTD08113.1"/>
    <property type="molecule type" value="Genomic_DNA"/>
</dbReference>
<dbReference type="Proteomes" id="UP000093336">
    <property type="component" value="Unassembled WGS sequence"/>
</dbReference>
<organism evidence="2 4">
    <name type="scientific">Legionella jamestowniensis</name>
    <dbReference type="NCBI Taxonomy" id="455"/>
    <lineage>
        <taxon>Bacteria</taxon>
        <taxon>Pseudomonadati</taxon>
        <taxon>Pseudomonadota</taxon>
        <taxon>Gammaproteobacteria</taxon>
        <taxon>Legionellales</taxon>
        <taxon>Legionellaceae</taxon>
        <taxon>Legionella</taxon>
    </lineage>
</organism>
<comment type="caution">
    <text evidence="2">The sequence shown here is derived from an EMBL/GenBank/DDBJ whole genome shotgun (WGS) entry which is preliminary data.</text>
</comment>
<name>A0A0W0UJN6_9GAMM</name>
<evidence type="ECO:0000313" key="5">
    <source>
        <dbReference type="Proteomes" id="UP000093336"/>
    </source>
</evidence>
<proteinExistence type="predicted"/>
<dbReference type="Proteomes" id="UP000054715">
    <property type="component" value="Unassembled WGS sequence"/>
</dbReference>
<dbReference type="RefSeq" id="WP_058450170.1">
    <property type="nucleotide sequence ID" value="NZ_CAAAJF010000017.1"/>
</dbReference>
<dbReference type="SUPFAM" id="SSF46689">
    <property type="entry name" value="Homeodomain-like"/>
    <property type="match status" value="1"/>
</dbReference>
<accession>A0A0W0UJN6</accession>
<reference evidence="2 4" key="1">
    <citation type="submission" date="2015-11" db="EMBL/GenBank/DDBJ databases">
        <title>Genomic analysis of 38 Legionella species identifies large and diverse effector repertoires.</title>
        <authorList>
            <person name="Burstein D."/>
            <person name="Amaro F."/>
            <person name="Zusman T."/>
            <person name="Lifshitz Z."/>
            <person name="Cohen O."/>
            <person name="Gilbert J.A."/>
            <person name="Pupko T."/>
            <person name="Shuman H.A."/>
            <person name="Segal G."/>
        </authorList>
    </citation>
    <scope>NUCLEOTIDE SEQUENCE [LARGE SCALE GENOMIC DNA]</scope>
    <source>
        <strain evidence="2 4">JA-26-G1-E2</strain>
    </source>
</reference>
<gene>
    <name evidence="3" type="ORF">A8135_14335</name>
    <name evidence="2" type="ORF">Ljam_2308</name>
</gene>
<dbReference type="SUPFAM" id="SSF48498">
    <property type="entry name" value="Tetracyclin repressor-like, C-terminal domain"/>
    <property type="match status" value="1"/>
</dbReference>
<dbReference type="PATRIC" id="fig|455.5.peg.2429"/>
<evidence type="ECO:0000313" key="3">
    <source>
        <dbReference type="EMBL" id="OCH97501.1"/>
    </source>
</evidence>